<comment type="caution">
    <text evidence="1">The sequence shown here is derived from an EMBL/GenBank/DDBJ whole genome shotgun (WGS) entry which is preliminary data.</text>
</comment>
<dbReference type="Proteomes" id="UP000751518">
    <property type="component" value="Unassembled WGS sequence"/>
</dbReference>
<proteinExistence type="predicted"/>
<accession>A0A955LK36</accession>
<dbReference type="EMBL" id="JAGQKZ010000011">
    <property type="protein sequence ID" value="MCA9391939.1"/>
    <property type="molecule type" value="Genomic_DNA"/>
</dbReference>
<protein>
    <submittedName>
        <fullName evidence="1">Uncharacterized protein</fullName>
    </submittedName>
</protein>
<reference evidence="1" key="2">
    <citation type="journal article" date="2021" name="Microbiome">
        <title>Successional dynamics and alternative stable states in a saline activated sludge microbial community over 9 years.</title>
        <authorList>
            <person name="Wang Y."/>
            <person name="Ye J."/>
            <person name="Ju F."/>
            <person name="Liu L."/>
            <person name="Boyd J.A."/>
            <person name="Deng Y."/>
            <person name="Parks D.H."/>
            <person name="Jiang X."/>
            <person name="Yin X."/>
            <person name="Woodcroft B.J."/>
            <person name="Tyson G.W."/>
            <person name="Hugenholtz P."/>
            <person name="Polz M.F."/>
            <person name="Zhang T."/>
        </authorList>
    </citation>
    <scope>NUCLEOTIDE SEQUENCE</scope>
    <source>
        <strain evidence="1">HKST-UBA03</strain>
    </source>
</reference>
<evidence type="ECO:0000313" key="1">
    <source>
        <dbReference type="EMBL" id="MCA9391939.1"/>
    </source>
</evidence>
<reference evidence="1" key="1">
    <citation type="submission" date="2020-04" db="EMBL/GenBank/DDBJ databases">
        <authorList>
            <person name="Zhang T."/>
        </authorList>
    </citation>
    <scope>NUCLEOTIDE SEQUENCE</scope>
    <source>
        <strain evidence="1">HKST-UBA03</strain>
    </source>
</reference>
<evidence type="ECO:0000313" key="2">
    <source>
        <dbReference type="Proteomes" id="UP000751518"/>
    </source>
</evidence>
<gene>
    <name evidence="1" type="ORF">KC614_01915</name>
</gene>
<dbReference type="AlphaFoldDB" id="A0A955LK36"/>
<name>A0A955LK36_UNCKA</name>
<organism evidence="1 2">
    <name type="scientific">candidate division WWE3 bacterium</name>
    <dbReference type="NCBI Taxonomy" id="2053526"/>
    <lineage>
        <taxon>Bacteria</taxon>
        <taxon>Katanobacteria</taxon>
    </lineage>
</organism>
<sequence length="90" mass="9936">MDHNQYQAVVTKLTGQFLGIRGIQDLPAIAITSWQYRNYDMGDLPETHQQFFSHALLSLADVPDNKQVIAAAILAALRQAKILTVVDGAE</sequence>